<accession>A0A6M2DXG5</accession>
<dbReference type="AlphaFoldDB" id="A0A6M2DXG5"/>
<dbReference type="EMBL" id="GIIL01006644">
    <property type="protein sequence ID" value="NOV50370.1"/>
    <property type="molecule type" value="Transcribed_RNA"/>
</dbReference>
<reference evidence="1" key="1">
    <citation type="submission" date="2020-03" db="EMBL/GenBank/DDBJ databases">
        <title>Transcriptomic Profiling of the Digestive Tract of the Rat Flea, Xenopsylla cheopis, Following Blood Feeding and Infection with Yersinia pestis.</title>
        <authorList>
            <person name="Bland D.M."/>
            <person name="Martens C.A."/>
            <person name="Virtaneva K."/>
            <person name="Kanakabandi K."/>
            <person name="Long D."/>
            <person name="Rosenke R."/>
            <person name="Saturday G.A."/>
            <person name="Hoyt F.H."/>
            <person name="Bruno D.P."/>
            <person name="Ribeiro J.M.C."/>
            <person name="Hinnebusch J."/>
        </authorList>
    </citation>
    <scope>NUCLEOTIDE SEQUENCE</scope>
</reference>
<organism evidence="1">
    <name type="scientific">Xenopsylla cheopis</name>
    <name type="common">Oriental rat flea</name>
    <name type="synonym">Pulex cheopis</name>
    <dbReference type="NCBI Taxonomy" id="163159"/>
    <lineage>
        <taxon>Eukaryota</taxon>
        <taxon>Metazoa</taxon>
        <taxon>Ecdysozoa</taxon>
        <taxon>Arthropoda</taxon>
        <taxon>Hexapoda</taxon>
        <taxon>Insecta</taxon>
        <taxon>Pterygota</taxon>
        <taxon>Neoptera</taxon>
        <taxon>Endopterygota</taxon>
        <taxon>Siphonaptera</taxon>
        <taxon>Pulicidae</taxon>
        <taxon>Xenopsyllinae</taxon>
        <taxon>Xenopsylla</taxon>
    </lineage>
</organism>
<evidence type="ECO:0000313" key="1">
    <source>
        <dbReference type="EMBL" id="NOV50370.1"/>
    </source>
</evidence>
<protein>
    <submittedName>
        <fullName evidence="1">Putative secreted protein</fullName>
    </submittedName>
</protein>
<proteinExistence type="predicted"/>
<name>A0A6M2DXG5_XENCH</name>
<sequence length="76" mass="8558">MDFHCEVGPLNSTFVLVVWWTALCRKINTKAPNNVYRLAMLGIAEAMRTTPTFAMEALLNIKPPSLYAEFSAVERP</sequence>